<protein>
    <submittedName>
        <fullName evidence="1">Uncharacterized protein</fullName>
    </submittedName>
</protein>
<gene>
    <name evidence="1" type="ORF">Tci_828799</name>
</gene>
<proteinExistence type="predicted"/>
<accession>A0A699Q0I0</accession>
<reference evidence="1" key="1">
    <citation type="journal article" date="2019" name="Sci. Rep.">
        <title>Draft genome of Tanacetum cinerariifolium, the natural source of mosquito coil.</title>
        <authorList>
            <person name="Yamashiro T."/>
            <person name="Shiraishi A."/>
            <person name="Satake H."/>
            <person name="Nakayama K."/>
        </authorList>
    </citation>
    <scope>NUCLEOTIDE SEQUENCE</scope>
</reference>
<feature type="non-terminal residue" evidence="1">
    <location>
        <position position="1"/>
    </location>
</feature>
<organism evidence="1">
    <name type="scientific">Tanacetum cinerariifolium</name>
    <name type="common">Dalmatian daisy</name>
    <name type="synonym">Chrysanthemum cinerariifolium</name>
    <dbReference type="NCBI Taxonomy" id="118510"/>
    <lineage>
        <taxon>Eukaryota</taxon>
        <taxon>Viridiplantae</taxon>
        <taxon>Streptophyta</taxon>
        <taxon>Embryophyta</taxon>
        <taxon>Tracheophyta</taxon>
        <taxon>Spermatophyta</taxon>
        <taxon>Magnoliopsida</taxon>
        <taxon>eudicotyledons</taxon>
        <taxon>Gunneridae</taxon>
        <taxon>Pentapetalae</taxon>
        <taxon>asterids</taxon>
        <taxon>campanulids</taxon>
        <taxon>Asterales</taxon>
        <taxon>Asteraceae</taxon>
        <taxon>Asteroideae</taxon>
        <taxon>Anthemideae</taxon>
        <taxon>Anthemidinae</taxon>
        <taxon>Tanacetum</taxon>
    </lineage>
</organism>
<dbReference type="EMBL" id="BKCJ010971076">
    <property type="protein sequence ID" value="GFC56829.1"/>
    <property type="molecule type" value="Genomic_DNA"/>
</dbReference>
<evidence type="ECO:0000313" key="1">
    <source>
        <dbReference type="EMBL" id="GFC56829.1"/>
    </source>
</evidence>
<sequence>ACNDSLNAKTSNVNFVCATCGKYVLNAKHDMCVLKSRNGVYSRTKMPMAVLVSSKEPKRIVNQSVAKPLKRTVASESTNQKPRNATRKLYEHVSKLCNWWYPKFTPPRYKWKPKSQIGNVNPNVSMPLGNASRTTNILEPMTSRCSTVSNTPLFSNSFAARRDNPIHRRLWVLKAHDEKSQASN</sequence>
<comment type="caution">
    <text evidence="1">The sequence shown here is derived from an EMBL/GenBank/DDBJ whole genome shotgun (WGS) entry which is preliminary data.</text>
</comment>
<name>A0A699Q0I0_TANCI</name>
<dbReference type="AlphaFoldDB" id="A0A699Q0I0"/>